<feature type="domain" description="DUF1587" evidence="3">
    <location>
        <begin position="123"/>
        <end position="187"/>
    </location>
</feature>
<dbReference type="AlphaFoldDB" id="A0A5B9MGC4"/>
<dbReference type="Pfam" id="PF07627">
    <property type="entry name" value="PSCyt3"/>
    <property type="match status" value="1"/>
</dbReference>
<dbReference type="Pfam" id="PF07624">
    <property type="entry name" value="PSD2"/>
    <property type="match status" value="1"/>
</dbReference>
<name>A0A5B9MGC4_9BACT</name>
<evidence type="ECO:0000313" key="9">
    <source>
        <dbReference type="Proteomes" id="UP000321353"/>
    </source>
</evidence>
<organism evidence="8 9">
    <name type="scientific">Stieleria maiorica</name>
    <dbReference type="NCBI Taxonomy" id="2795974"/>
    <lineage>
        <taxon>Bacteria</taxon>
        <taxon>Pseudomonadati</taxon>
        <taxon>Planctomycetota</taxon>
        <taxon>Planctomycetia</taxon>
        <taxon>Pirellulales</taxon>
        <taxon>Pirellulaceae</taxon>
        <taxon>Stieleria</taxon>
    </lineage>
</organism>
<evidence type="ECO:0000259" key="3">
    <source>
        <dbReference type="Pfam" id="PF07626"/>
    </source>
</evidence>
<dbReference type="Pfam" id="PF07637">
    <property type="entry name" value="PSD5"/>
    <property type="match status" value="1"/>
</dbReference>
<keyword evidence="1" id="KW-0732">Signal</keyword>
<evidence type="ECO:0000259" key="5">
    <source>
        <dbReference type="Pfam" id="PF07631"/>
    </source>
</evidence>
<feature type="domain" description="DUF1592" evidence="5">
    <location>
        <begin position="475"/>
        <end position="601"/>
    </location>
</feature>
<dbReference type="InterPro" id="IPR013042">
    <property type="entry name" value="DUF1592"/>
</dbReference>
<dbReference type="Pfam" id="PF07626">
    <property type="entry name" value="PSD3"/>
    <property type="match status" value="1"/>
</dbReference>
<sequence precursor="true">MPYLQESLPSRLLLLIGLCCASAVCRAEPFEVFLQRHCVRCHGPETQEGDLRIDRLSREFNAGVDTHQWAEALEKVNSGEMPPKEEPQPTQDEIATFVANLDARLQDGRASRMAARPAVAHYRLSRKEYQNTVYDLLGVRYDPTEPGQLNEDTLWHGFERIGSQLSLSPSHIDRYYRAADIVLSRAFPAAQPEPRHVRKTAAELRYGGGKNQQEALDRFGIQRPLRYLLFPGRVQSALSPHWFGKTGAEHSGLYKVRLQASGIRPPGGQPAHLSIGKQTSEETVDAIVEFDVTAPEDHPQVYEFEVFLEMPVNLHFCVVATDVVDRRAGAAFRNALASRGGHIFTHSSETLLLNPNAPQMFDDQGNGIFSTVILDWIQWEGPLVSEAEQSRRNGVIPPDDATPEMVAEHLGRFAERAWRRPVMKDELENYLQSYHEQREAGESPAEAFRVAMHGVLTSRNLIYLVEGDPAAREYLTDWELASRLSYFLFSSMPDDPLFAATKAGNLDGEGLESEVDRMLTDRRVDRFIDDFSRQWLQLHRVGMFPPDKTLYPDYDDWLEASMRAEPVEYFREVFTKNLPLDELLDSDWTMGNVRLCDFYGLPEPSTSGFQRVSLNPDDHRGGLLTMGAVLGLTSDGTRHRPVHRGVWLSEVILNRTPPPPPANVDPIEPVPPEGTKVTIRQRIDAHAKNPSCAACHRNLDPLGLAFDHYDAIGQWRTRERVPTGMGEDPLVDASGVMPDGRPFSDAVEFKRLLIEDRDKVARAFIEHLCTYALRRVLTVDDQDDLKLIEEEAKRRGYRVKDIVRAVALSQLMRKR</sequence>
<evidence type="ECO:0000313" key="8">
    <source>
        <dbReference type="EMBL" id="QEG00219.1"/>
    </source>
</evidence>
<dbReference type="InterPro" id="IPR011478">
    <property type="entry name" value="DUF1585"/>
</dbReference>
<evidence type="ECO:0000256" key="1">
    <source>
        <dbReference type="SAM" id="SignalP"/>
    </source>
</evidence>
<feature type="domain" description="Cytochrome C Planctomycete-type" evidence="6">
    <location>
        <begin position="38"/>
        <end position="85"/>
    </location>
</feature>
<dbReference type="Proteomes" id="UP000321353">
    <property type="component" value="Chromosome"/>
</dbReference>
<dbReference type="Pfam" id="PF07631">
    <property type="entry name" value="PSD4"/>
    <property type="match status" value="1"/>
</dbReference>
<reference evidence="8 9" key="1">
    <citation type="submission" date="2019-02" db="EMBL/GenBank/DDBJ databases">
        <title>Planctomycetal bacteria perform biofilm scaping via a novel small molecule.</title>
        <authorList>
            <person name="Jeske O."/>
            <person name="Boedeker C."/>
            <person name="Wiegand S."/>
            <person name="Breitling P."/>
            <person name="Kallscheuer N."/>
            <person name="Jogler M."/>
            <person name="Rohde M."/>
            <person name="Petersen J."/>
            <person name="Medema M.H."/>
            <person name="Surup F."/>
            <person name="Jogler C."/>
        </authorList>
    </citation>
    <scope>NUCLEOTIDE SEQUENCE [LARGE SCALE GENOMIC DNA]</scope>
    <source>
        <strain evidence="8 9">Mal15</strain>
    </source>
</reference>
<accession>A0A5B9MGC4</accession>
<feature type="domain" description="DUF1585" evidence="2">
    <location>
        <begin position="739"/>
        <end position="810"/>
    </location>
</feature>
<dbReference type="KEGG" id="smam:Mal15_42890"/>
<gene>
    <name evidence="8" type="ORF">Mal15_42890</name>
</gene>
<feature type="signal peptide" evidence="1">
    <location>
        <begin position="1"/>
        <end position="27"/>
    </location>
</feature>
<evidence type="ECO:0000259" key="6">
    <source>
        <dbReference type="Pfam" id="PF07635"/>
    </source>
</evidence>
<feature type="chain" id="PRO_5022768981" description="Planctomycete cytochrome C" evidence="1">
    <location>
        <begin position="28"/>
        <end position="815"/>
    </location>
</feature>
<dbReference type="EMBL" id="CP036264">
    <property type="protein sequence ID" value="QEG00219.1"/>
    <property type="molecule type" value="Genomic_DNA"/>
</dbReference>
<proteinExistence type="predicted"/>
<dbReference type="InterPro" id="IPR013043">
    <property type="entry name" value="DUF1595"/>
</dbReference>
<keyword evidence="9" id="KW-1185">Reference proteome</keyword>
<dbReference type="InterPro" id="IPR011429">
    <property type="entry name" value="Cyt_c_Planctomycete-type"/>
</dbReference>
<evidence type="ECO:0008006" key="10">
    <source>
        <dbReference type="Google" id="ProtNLM"/>
    </source>
</evidence>
<evidence type="ECO:0000259" key="2">
    <source>
        <dbReference type="Pfam" id="PF07624"/>
    </source>
</evidence>
<protein>
    <recommendedName>
        <fullName evidence="10">Planctomycete cytochrome C</fullName>
    </recommendedName>
</protein>
<feature type="domain" description="DUF1595" evidence="7">
    <location>
        <begin position="407"/>
        <end position="466"/>
    </location>
</feature>
<feature type="domain" description="DUF1588" evidence="4">
    <location>
        <begin position="620"/>
        <end position="719"/>
    </location>
</feature>
<evidence type="ECO:0000259" key="7">
    <source>
        <dbReference type="Pfam" id="PF07637"/>
    </source>
</evidence>
<dbReference type="InterPro" id="IPR013039">
    <property type="entry name" value="DUF1588"/>
</dbReference>
<dbReference type="Pfam" id="PF07635">
    <property type="entry name" value="PSCyt1"/>
    <property type="match status" value="1"/>
</dbReference>
<dbReference type="InterPro" id="IPR013036">
    <property type="entry name" value="DUF1587"/>
</dbReference>
<evidence type="ECO:0000259" key="4">
    <source>
        <dbReference type="Pfam" id="PF07627"/>
    </source>
</evidence>